<dbReference type="RefSeq" id="WP_214436001.1">
    <property type="nucleotide sequence ID" value="NZ_CAWPUQ010000214.1"/>
</dbReference>
<gene>
    <name evidence="2" type="ORF">I8752_30930</name>
</gene>
<keyword evidence="3" id="KW-1185">Reference proteome</keyword>
<sequence length="226" mass="24957">MKSARKFGLFVFGAFSAFISTAAIGSSQIPKAQAANIVVNGDFTADSLLNPKDPTRNNPFITGWFNSESDETYYTTYLDNYTVDGAENNSLSVRIAAHREDSPEGSIPVFTYISQNLNTIVGQTYELSYNLANIDEDNSNEFQTYVGGKLIDDRVNVPWQQFNIDPTLSTFNFVATSNVTELKFAGKQRSAWFNIDNVSVRSVPEPSFLCGIAILGLMGIRLKKSV</sequence>
<dbReference type="Proteomes" id="UP000662314">
    <property type="component" value="Unassembled WGS sequence"/>
</dbReference>
<feature type="signal peptide" evidence="1">
    <location>
        <begin position="1"/>
        <end position="22"/>
    </location>
</feature>
<evidence type="ECO:0008006" key="4">
    <source>
        <dbReference type="Google" id="ProtNLM"/>
    </source>
</evidence>
<accession>A0A8J7I862</accession>
<evidence type="ECO:0000313" key="3">
    <source>
        <dbReference type="Proteomes" id="UP000662314"/>
    </source>
</evidence>
<keyword evidence="1" id="KW-0732">Signal</keyword>
<evidence type="ECO:0000256" key="1">
    <source>
        <dbReference type="SAM" id="SignalP"/>
    </source>
</evidence>
<protein>
    <recommendedName>
        <fullName evidence="4">DUF642 domain-containing protein</fullName>
    </recommendedName>
</protein>
<comment type="caution">
    <text evidence="2">The sequence shown here is derived from an EMBL/GenBank/DDBJ whole genome shotgun (WGS) entry which is preliminary data.</text>
</comment>
<feature type="chain" id="PRO_5035242529" description="DUF642 domain-containing protein" evidence="1">
    <location>
        <begin position="23"/>
        <end position="226"/>
    </location>
</feature>
<proteinExistence type="predicted"/>
<organism evidence="2 3">
    <name type="scientific">Dendronalium phyllosphericum CENA369</name>
    <dbReference type="NCBI Taxonomy" id="1725256"/>
    <lineage>
        <taxon>Bacteria</taxon>
        <taxon>Bacillati</taxon>
        <taxon>Cyanobacteriota</taxon>
        <taxon>Cyanophyceae</taxon>
        <taxon>Nostocales</taxon>
        <taxon>Nostocaceae</taxon>
        <taxon>Dendronalium</taxon>
        <taxon>Dendronalium phyllosphericum</taxon>
    </lineage>
</organism>
<name>A0A8J7I862_9NOST</name>
<reference evidence="2 3" key="1">
    <citation type="journal article" date="2021" name="Int. J. Syst. Evol. Microbiol.">
        <title>Amazonocrinis nigriterrae gen. nov., sp. nov., Atlanticothrix silvestris gen. nov., sp. nov. and Dendronalium phyllosphericum gen. nov., sp. nov., nostocacean cyanobacteria from Brazilian environments.</title>
        <authorList>
            <person name="Alvarenga D.O."/>
            <person name="Andreote A.P.D."/>
            <person name="Branco L.H.Z."/>
            <person name="Delbaje E."/>
            <person name="Cruz R.B."/>
            <person name="Varani A.M."/>
            <person name="Fiore M.F."/>
        </authorList>
    </citation>
    <scope>NUCLEOTIDE SEQUENCE [LARGE SCALE GENOMIC DNA]</scope>
    <source>
        <strain evidence="2 3">CENA369</strain>
    </source>
</reference>
<evidence type="ECO:0000313" key="2">
    <source>
        <dbReference type="EMBL" id="MBH8577304.1"/>
    </source>
</evidence>
<dbReference type="Gene3D" id="2.60.120.260">
    <property type="entry name" value="Galactose-binding domain-like"/>
    <property type="match status" value="1"/>
</dbReference>
<dbReference type="EMBL" id="JAECZA010000280">
    <property type="protein sequence ID" value="MBH8577304.1"/>
    <property type="molecule type" value="Genomic_DNA"/>
</dbReference>
<dbReference type="AlphaFoldDB" id="A0A8J7I862"/>